<gene>
    <name evidence="2" type="ORF">PHSY_000232</name>
</gene>
<name>R9NW51_PSEHS</name>
<protein>
    <submittedName>
        <fullName evidence="2">Uncharacterized protein</fullName>
    </submittedName>
</protein>
<dbReference type="HOGENOM" id="CLU_2414240_0_0_1"/>
<keyword evidence="3" id="KW-1185">Reference proteome</keyword>
<feature type="transmembrane region" description="Helical" evidence="1">
    <location>
        <begin position="27"/>
        <end position="48"/>
    </location>
</feature>
<sequence length="92" mass="10706">MTVLQIWVRPRSATVRAGIKHERRCEFTMRVALLLFCCCCVAIRIGGFGRRIERNAMRELRPSRRLPRTTALSIARTAPPIHSFGRRERIEE</sequence>
<dbReference type="AlphaFoldDB" id="R9NW51"/>
<evidence type="ECO:0000313" key="3">
    <source>
        <dbReference type="Proteomes" id="UP000014071"/>
    </source>
</evidence>
<proteinExistence type="predicted"/>
<keyword evidence="1" id="KW-0812">Transmembrane</keyword>
<dbReference type="EMBL" id="DF238767">
    <property type="protein sequence ID" value="GAC92677.1"/>
    <property type="molecule type" value="Genomic_DNA"/>
</dbReference>
<keyword evidence="1" id="KW-0472">Membrane</keyword>
<dbReference type="Proteomes" id="UP000014071">
    <property type="component" value="Unassembled WGS sequence"/>
</dbReference>
<dbReference type="GeneID" id="24105543"/>
<evidence type="ECO:0000313" key="2">
    <source>
        <dbReference type="EMBL" id="GAC92677.1"/>
    </source>
</evidence>
<organism evidence="2 3">
    <name type="scientific">Pseudozyma hubeiensis (strain SY62)</name>
    <name type="common">Yeast</name>
    <dbReference type="NCBI Taxonomy" id="1305764"/>
    <lineage>
        <taxon>Eukaryota</taxon>
        <taxon>Fungi</taxon>
        <taxon>Dikarya</taxon>
        <taxon>Basidiomycota</taxon>
        <taxon>Ustilaginomycotina</taxon>
        <taxon>Ustilaginomycetes</taxon>
        <taxon>Ustilaginales</taxon>
        <taxon>Ustilaginaceae</taxon>
        <taxon>Pseudozyma</taxon>
    </lineage>
</organism>
<keyword evidence="1" id="KW-1133">Transmembrane helix</keyword>
<reference evidence="3" key="1">
    <citation type="journal article" date="2013" name="Genome Announc.">
        <title>Draft genome sequence of the basidiomycetous yeast-like fungus Pseudozyma hubeiensis SY62, which produces an abundant amount of the biosurfactant mannosylerythritol lipids.</title>
        <authorList>
            <person name="Konishi M."/>
            <person name="Hatada Y."/>
            <person name="Horiuchi J."/>
        </authorList>
    </citation>
    <scope>NUCLEOTIDE SEQUENCE [LARGE SCALE GENOMIC DNA]</scope>
    <source>
        <strain evidence="3">SY62</strain>
    </source>
</reference>
<accession>R9NW51</accession>
<dbReference type="RefSeq" id="XP_012186264.1">
    <property type="nucleotide sequence ID" value="XM_012330874.1"/>
</dbReference>
<evidence type="ECO:0000256" key="1">
    <source>
        <dbReference type="SAM" id="Phobius"/>
    </source>
</evidence>